<accession>A0AAD4CTI9</accession>
<proteinExistence type="predicted"/>
<dbReference type="SUPFAM" id="SSF53474">
    <property type="entry name" value="alpha/beta-Hydrolases"/>
    <property type="match status" value="1"/>
</dbReference>
<evidence type="ECO:0000256" key="1">
    <source>
        <dbReference type="ARBA" id="ARBA00022801"/>
    </source>
</evidence>
<dbReference type="Proteomes" id="UP001194746">
    <property type="component" value="Unassembled WGS sequence"/>
</dbReference>
<evidence type="ECO:0000259" key="3">
    <source>
        <dbReference type="Pfam" id="PF03959"/>
    </source>
</evidence>
<feature type="domain" description="Serine hydrolase" evidence="3">
    <location>
        <begin position="1"/>
        <end position="243"/>
    </location>
</feature>
<dbReference type="InterPro" id="IPR029058">
    <property type="entry name" value="AB_hydrolase_fold"/>
</dbReference>
<sequence length="264" mass="28903">MKILGLHGKGCSGAILKQQTTTLRAHLADLNAEYDFPDAPFPAAPFAGIERVFSPPYYEFWAKDSLQTIHDSCEWLHNYIARNGPYDAVISFSQGGTLIASDLLLHQAKTLPAPPPFKAAIFFSAGPPLTIMDSLGFDVPEDSWQRDRVSRLQLAAQGTGSRGSGQGRRHDPWVGPSLRDNEITEQELHDDIAGPYCISIPTVHFYGVQDPRLEVAVELAGLCEAAKRRTYTHSGGHEVPFNAVSCKEAADLVRGVLYEVSLVD</sequence>
<evidence type="ECO:0000313" key="5">
    <source>
        <dbReference type="Proteomes" id="UP001194746"/>
    </source>
</evidence>
<keyword evidence="1" id="KW-0378">Hydrolase</keyword>
<organism evidence="4 5">
    <name type="scientific">Aspergillus nanangensis</name>
    <dbReference type="NCBI Taxonomy" id="2582783"/>
    <lineage>
        <taxon>Eukaryota</taxon>
        <taxon>Fungi</taxon>
        <taxon>Dikarya</taxon>
        <taxon>Ascomycota</taxon>
        <taxon>Pezizomycotina</taxon>
        <taxon>Eurotiomycetes</taxon>
        <taxon>Eurotiomycetidae</taxon>
        <taxon>Eurotiales</taxon>
        <taxon>Aspergillaceae</taxon>
        <taxon>Aspergillus</taxon>
        <taxon>Aspergillus subgen. Circumdati</taxon>
    </lineage>
</organism>
<dbReference type="EMBL" id="VCAU01000013">
    <property type="protein sequence ID" value="KAF9892281.1"/>
    <property type="molecule type" value="Genomic_DNA"/>
</dbReference>
<gene>
    <name evidence="4" type="ORF">FE257_002058</name>
</gene>
<dbReference type="AlphaFoldDB" id="A0AAD4CTI9"/>
<dbReference type="InterPro" id="IPR050593">
    <property type="entry name" value="LovG"/>
</dbReference>
<keyword evidence="5" id="KW-1185">Reference proteome</keyword>
<reference evidence="4" key="2">
    <citation type="submission" date="2020-02" db="EMBL/GenBank/DDBJ databases">
        <authorList>
            <person name="Gilchrist C.L.M."/>
            <person name="Chooi Y.-H."/>
        </authorList>
    </citation>
    <scope>NUCLEOTIDE SEQUENCE</scope>
    <source>
        <strain evidence="4">MST-FP2251</strain>
    </source>
</reference>
<protein>
    <recommendedName>
        <fullName evidence="3">Serine hydrolase domain-containing protein</fullName>
    </recommendedName>
</protein>
<dbReference type="Pfam" id="PF03959">
    <property type="entry name" value="FSH1"/>
    <property type="match status" value="1"/>
</dbReference>
<dbReference type="InterPro" id="IPR005645">
    <property type="entry name" value="FSH-like_dom"/>
</dbReference>
<feature type="region of interest" description="Disordered" evidence="2">
    <location>
        <begin position="155"/>
        <end position="178"/>
    </location>
</feature>
<name>A0AAD4CTI9_ASPNN</name>
<dbReference type="PANTHER" id="PTHR48070:SF7">
    <property type="entry name" value="SERINE HYDROLASE FSH DOMAIN-CONTAINING PROTEIN-RELATED"/>
    <property type="match status" value="1"/>
</dbReference>
<dbReference type="GO" id="GO:0016787">
    <property type="term" value="F:hydrolase activity"/>
    <property type="evidence" value="ECO:0007669"/>
    <property type="project" value="UniProtKB-KW"/>
</dbReference>
<dbReference type="GO" id="GO:0005634">
    <property type="term" value="C:nucleus"/>
    <property type="evidence" value="ECO:0007669"/>
    <property type="project" value="TreeGrafter"/>
</dbReference>
<evidence type="ECO:0000256" key="2">
    <source>
        <dbReference type="SAM" id="MobiDB-lite"/>
    </source>
</evidence>
<evidence type="ECO:0000313" key="4">
    <source>
        <dbReference type="EMBL" id="KAF9892281.1"/>
    </source>
</evidence>
<dbReference type="PANTHER" id="PTHR48070">
    <property type="entry name" value="ESTERASE OVCA2"/>
    <property type="match status" value="1"/>
</dbReference>
<comment type="caution">
    <text evidence="4">The sequence shown here is derived from an EMBL/GenBank/DDBJ whole genome shotgun (WGS) entry which is preliminary data.</text>
</comment>
<dbReference type="Gene3D" id="3.40.50.1820">
    <property type="entry name" value="alpha/beta hydrolase"/>
    <property type="match status" value="1"/>
</dbReference>
<reference evidence="4" key="1">
    <citation type="journal article" date="2019" name="Beilstein J. Org. Chem.">
        <title>Nanangenines: drimane sesquiterpenoids as the dominant metabolite cohort of a novel Australian fungus, Aspergillus nanangensis.</title>
        <authorList>
            <person name="Lacey H.J."/>
            <person name="Gilchrist C.L.M."/>
            <person name="Crombie A."/>
            <person name="Kalaitzis J.A."/>
            <person name="Vuong D."/>
            <person name="Rutledge P.J."/>
            <person name="Turner P."/>
            <person name="Pitt J.I."/>
            <person name="Lacey E."/>
            <person name="Chooi Y.H."/>
            <person name="Piggott A.M."/>
        </authorList>
    </citation>
    <scope>NUCLEOTIDE SEQUENCE</scope>
    <source>
        <strain evidence="4">MST-FP2251</strain>
    </source>
</reference>
<dbReference type="GO" id="GO:0005737">
    <property type="term" value="C:cytoplasm"/>
    <property type="evidence" value="ECO:0007669"/>
    <property type="project" value="TreeGrafter"/>
</dbReference>
<dbReference type="GO" id="GO:0019748">
    <property type="term" value="P:secondary metabolic process"/>
    <property type="evidence" value="ECO:0007669"/>
    <property type="project" value="TreeGrafter"/>
</dbReference>